<dbReference type="InterPro" id="IPR036390">
    <property type="entry name" value="WH_DNA-bd_sf"/>
</dbReference>
<dbReference type="InterPro" id="IPR000847">
    <property type="entry name" value="LysR_HTH_N"/>
</dbReference>
<evidence type="ECO:0000313" key="3">
    <source>
        <dbReference type="EMBL" id="AQZ50614.1"/>
    </source>
</evidence>
<dbReference type="PANTHER" id="PTHR30537:SF3">
    <property type="entry name" value="TRANSCRIPTIONAL REGULATORY PROTEIN"/>
    <property type="match status" value="1"/>
</dbReference>
<evidence type="ECO:0000259" key="2">
    <source>
        <dbReference type="PROSITE" id="PS50931"/>
    </source>
</evidence>
<dbReference type="EMBL" id="CP020330">
    <property type="protein sequence ID" value="AQZ50614.1"/>
    <property type="molecule type" value="Genomic_DNA"/>
</dbReference>
<dbReference type="STRING" id="1122214.Mame_01245"/>
<dbReference type="eggNOG" id="COG0583">
    <property type="taxonomic scope" value="Bacteria"/>
</dbReference>
<dbReference type="Gene3D" id="1.10.10.10">
    <property type="entry name" value="Winged helix-like DNA-binding domain superfamily/Winged helix DNA-binding domain"/>
    <property type="match status" value="1"/>
</dbReference>
<dbReference type="SUPFAM" id="SSF46785">
    <property type="entry name" value="Winged helix' DNA-binding domain"/>
    <property type="match status" value="1"/>
</dbReference>
<dbReference type="PROSITE" id="PS50931">
    <property type="entry name" value="HTH_LYSR"/>
    <property type="match status" value="1"/>
</dbReference>
<dbReference type="InterPro" id="IPR036388">
    <property type="entry name" value="WH-like_DNA-bd_sf"/>
</dbReference>
<dbReference type="GO" id="GO:0003700">
    <property type="term" value="F:DNA-binding transcription factor activity"/>
    <property type="evidence" value="ECO:0007669"/>
    <property type="project" value="InterPro"/>
</dbReference>
<proteinExistence type="inferred from homology"/>
<organism evidence="3 4">
    <name type="scientific">Martelella mediterranea DSM 17316</name>
    <dbReference type="NCBI Taxonomy" id="1122214"/>
    <lineage>
        <taxon>Bacteria</taxon>
        <taxon>Pseudomonadati</taxon>
        <taxon>Pseudomonadota</taxon>
        <taxon>Alphaproteobacteria</taxon>
        <taxon>Hyphomicrobiales</taxon>
        <taxon>Aurantimonadaceae</taxon>
        <taxon>Martelella</taxon>
    </lineage>
</organism>
<dbReference type="InterPro" id="IPR058163">
    <property type="entry name" value="LysR-type_TF_proteobact-type"/>
</dbReference>
<name>A0A1U9YYV5_9HYPH</name>
<accession>A0A1U9YYV5</accession>
<feature type="domain" description="HTH lysR-type" evidence="2">
    <location>
        <begin position="1"/>
        <end position="51"/>
    </location>
</feature>
<dbReference type="Pfam" id="PF00126">
    <property type="entry name" value="HTH_1"/>
    <property type="match status" value="1"/>
</dbReference>
<evidence type="ECO:0000256" key="1">
    <source>
        <dbReference type="ARBA" id="ARBA00009437"/>
    </source>
</evidence>
<keyword evidence="3" id="KW-0238">DNA-binding</keyword>
<keyword evidence="4" id="KW-1185">Reference proteome</keyword>
<protein>
    <submittedName>
        <fullName evidence="3">DNA-binding transcriptional regulator DsdC</fullName>
    </submittedName>
</protein>
<gene>
    <name evidence="3" type="ORF">Mame_01245</name>
</gene>
<sequence length="279" mass="31104">MFLLVVRHGGLTGASEESALSPATVGRHMLDLEQRLGRTLFARSPRGYSLTPDGETLHAMLKDAEGRLRRVEDWGGETAAPTLVRLGIGTWNAFLVSQHINEIRAPGDPVRLEFLVGEQRASLAHRENHIGIRAFRPEEINLAARRVCPAAYAPFRARNATVAEQWIAVTREAAISRYLTWPHTHNANAIIMTASRPRSMLDLVEAGAGIAVLPCFIGDANQRLTRAGPVIDELTHDQWLVLHDDDRRQRDIRQVADRLFRFMKARAELYAGRRAGTDA</sequence>
<dbReference type="SUPFAM" id="SSF53850">
    <property type="entry name" value="Periplasmic binding protein-like II"/>
    <property type="match status" value="1"/>
</dbReference>
<evidence type="ECO:0000313" key="4">
    <source>
        <dbReference type="Proteomes" id="UP000191135"/>
    </source>
</evidence>
<comment type="similarity">
    <text evidence="1">Belongs to the LysR transcriptional regulatory family.</text>
</comment>
<reference evidence="3 4" key="1">
    <citation type="submission" date="2017-03" db="EMBL/GenBank/DDBJ databases">
        <title>Foreign affairs: Plasmid Transfer between Roseobacters and Rhizobia.</title>
        <authorList>
            <person name="Bartling P."/>
            <person name="Bunk B."/>
            <person name="Overmann J."/>
            <person name="Brinkmann H."/>
            <person name="Petersen J."/>
        </authorList>
    </citation>
    <scope>NUCLEOTIDE SEQUENCE [LARGE SCALE GENOMIC DNA]</scope>
    <source>
        <strain evidence="3 4">MACL11</strain>
    </source>
</reference>
<dbReference type="GO" id="GO:0006351">
    <property type="term" value="P:DNA-templated transcription"/>
    <property type="evidence" value="ECO:0007669"/>
    <property type="project" value="TreeGrafter"/>
</dbReference>
<dbReference type="Proteomes" id="UP000191135">
    <property type="component" value="Chromosome"/>
</dbReference>
<dbReference type="PANTHER" id="PTHR30537">
    <property type="entry name" value="HTH-TYPE TRANSCRIPTIONAL REGULATOR"/>
    <property type="match status" value="1"/>
</dbReference>
<dbReference type="GO" id="GO:0043565">
    <property type="term" value="F:sequence-specific DNA binding"/>
    <property type="evidence" value="ECO:0007669"/>
    <property type="project" value="TreeGrafter"/>
</dbReference>
<dbReference type="AlphaFoldDB" id="A0A1U9YYV5"/>
<dbReference type="KEGG" id="mmed:Mame_01245"/>